<organism evidence="9 10">
    <name type="scientific">Clostridium aminobutyricum</name>
    <dbReference type="NCBI Taxonomy" id="33953"/>
    <lineage>
        <taxon>Bacteria</taxon>
        <taxon>Bacillati</taxon>
        <taxon>Bacillota</taxon>
        <taxon>Clostridia</taxon>
        <taxon>Eubacteriales</taxon>
        <taxon>Clostridiaceae</taxon>
        <taxon>Clostridium</taxon>
    </lineage>
</organism>
<sequence>MGNYLELIDQYKDQMLRDLQEIVAIKSVAGEPEGDSPFGKGVQDALDAMLAIGEREGFAAKNVDNYGGHLEFKGDGDGIFALVGHLDVVPEGSGWVHEPYGGEIVGDKMFGRGTIDDKGPTMAAFYAMKALKDSGFKPRKDIRLILGLDEETDWDGMKYYMAHEEIPDSGFAPDADFPVIYCEKGLIVFDVMKSLHNVNASGLRLVRFEGGNAPNMVADRAKLVVTGGDISDKIAEYKKNSGYDITCERVEDCLEISAKGISAHGAMPEVGLSAITILFDAVKDIEFNNSEVNAFIKFYNDTIGFDYHGERFGCAFEDEPSGKLNFNVGLFKLDETEARLTINIRYPATMDVEDVYLGMETVVGPTGYSIERKDHLAPLYVPKDHALVKVLMEVYQEFTGDKESEPLAIGGATYARTVPNSVAFGPVFPGEEAVEHQADEYISISGMIKATKIFAEAIYRWTK</sequence>
<keyword evidence="7" id="KW-0224">Dipeptidase</keyword>
<dbReference type="SUPFAM" id="SSF53187">
    <property type="entry name" value="Zn-dependent exopeptidases"/>
    <property type="match status" value="1"/>
</dbReference>
<reference evidence="9" key="1">
    <citation type="submission" date="2021-02" db="EMBL/GenBank/DDBJ databases">
        <title>Abyssanaerobacter marinus gen.nov., sp., nov, anaerobic bacterium isolated from the Onnuri vent field of Indian Ocean and suggestion of Mogibacteriaceae fam. nov., and proposal of reclassification of ambiguous this family's genus member.</title>
        <authorList>
            <person name="Kim Y.J."/>
            <person name="Yang J.-A."/>
        </authorList>
    </citation>
    <scope>NUCLEOTIDE SEQUENCE</scope>
    <source>
        <strain evidence="9">DSM 2634</strain>
    </source>
</reference>
<dbReference type="EMBL" id="JAFJZZ010000008">
    <property type="protein sequence ID" value="MBN7774322.1"/>
    <property type="molecule type" value="Genomic_DNA"/>
</dbReference>
<dbReference type="Gene3D" id="3.30.70.360">
    <property type="match status" value="2"/>
</dbReference>
<comment type="caution">
    <text evidence="9">The sequence shown here is derived from an EMBL/GenBank/DDBJ whole genome shotgun (WGS) entry which is preliminary data.</text>
</comment>
<keyword evidence="6" id="KW-0862">Zinc</keyword>
<dbReference type="CDD" id="cd03888">
    <property type="entry name" value="M20_PepV"/>
    <property type="match status" value="1"/>
</dbReference>
<dbReference type="GO" id="GO:0016805">
    <property type="term" value="F:dipeptidase activity"/>
    <property type="evidence" value="ECO:0007669"/>
    <property type="project" value="UniProtKB-KW"/>
</dbReference>
<dbReference type="SUPFAM" id="SSF55031">
    <property type="entry name" value="Bacterial exopeptidase dimerisation domain"/>
    <property type="match status" value="1"/>
</dbReference>
<dbReference type="InterPro" id="IPR001261">
    <property type="entry name" value="ArgE/DapE_CS"/>
</dbReference>
<keyword evidence="10" id="KW-1185">Reference proteome</keyword>
<keyword evidence="3" id="KW-0645">Protease</keyword>
<dbReference type="NCBIfam" id="NF005591">
    <property type="entry name" value="PRK07318.1"/>
    <property type="match status" value="1"/>
</dbReference>
<evidence type="ECO:0000256" key="6">
    <source>
        <dbReference type="ARBA" id="ARBA00022833"/>
    </source>
</evidence>
<accession>A0A939DB22</accession>
<dbReference type="GO" id="GO:0008777">
    <property type="term" value="F:acetylornithine deacetylase activity"/>
    <property type="evidence" value="ECO:0007669"/>
    <property type="project" value="TreeGrafter"/>
</dbReference>
<dbReference type="InterPro" id="IPR050072">
    <property type="entry name" value="Peptidase_M20A"/>
</dbReference>
<dbReference type="GO" id="GO:0008270">
    <property type="term" value="F:zinc ion binding"/>
    <property type="evidence" value="ECO:0007669"/>
    <property type="project" value="InterPro"/>
</dbReference>
<dbReference type="RefSeq" id="WP_206583162.1">
    <property type="nucleotide sequence ID" value="NZ_JAFJZZ010000008.1"/>
</dbReference>
<dbReference type="AlphaFoldDB" id="A0A939DB22"/>
<dbReference type="Proteomes" id="UP000664545">
    <property type="component" value="Unassembled WGS sequence"/>
</dbReference>
<comment type="cofactor">
    <cofactor evidence="1">
        <name>Zn(2+)</name>
        <dbReference type="ChEBI" id="CHEBI:29105"/>
    </cofactor>
</comment>
<name>A0A939DB22_CLOAM</name>
<dbReference type="PANTHER" id="PTHR43808:SF31">
    <property type="entry name" value="N-ACETYL-L-CITRULLINE DEACETYLASE"/>
    <property type="match status" value="1"/>
</dbReference>
<gene>
    <name evidence="9" type="primary">pepV</name>
    <name evidence="9" type="ORF">JYB65_13230</name>
</gene>
<dbReference type="Gene3D" id="3.40.630.10">
    <property type="entry name" value="Zn peptidases"/>
    <property type="match status" value="1"/>
</dbReference>
<dbReference type="GO" id="GO:0006508">
    <property type="term" value="P:proteolysis"/>
    <property type="evidence" value="ECO:0007669"/>
    <property type="project" value="UniProtKB-KW"/>
</dbReference>
<evidence type="ECO:0000313" key="9">
    <source>
        <dbReference type="EMBL" id="MBN7774322.1"/>
    </source>
</evidence>
<dbReference type="InterPro" id="IPR002933">
    <property type="entry name" value="Peptidase_M20"/>
</dbReference>
<dbReference type="InterPro" id="IPR010964">
    <property type="entry name" value="M20A_pepV-rel"/>
</dbReference>
<dbReference type="Pfam" id="PF01546">
    <property type="entry name" value="Peptidase_M20"/>
    <property type="match status" value="1"/>
</dbReference>
<evidence type="ECO:0000256" key="1">
    <source>
        <dbReference type="ARBA" id="ARBA00001947"/>
    </source>
</evidence>
<evidence type="ECO:0000256" key="7">
    <source>
        <dbReference type="ARBA" id="ARBA00022997"/>
    </source>
</evidence>
<keyword evidence="4" id="KW-0479">Metal-binding</keyword>
<keyword evidence="5" id="KW-0378">Hydrolase</keyword>
<evidence type="ECO:0000256" key="5">
    <source>
        <dbReference type="ARBA" id="ARBA00022801"/>
    </source>
</evidence>
<evidence type="ECO:0000256" key="8">
    <source>
        <dbReference type="ARBA" id="ARBA00023049"/>
    </source>
</evidence>
<dbReference type="PROSITE" id="PS00759">
    <property type="entry name" value="ARGE_DAPE_CPG2_2"/>
    <property type="match status" value="1"/>
</dbReference>
<evidence type="ECO:0000256" key="3">
    <source>
        <dbReference type="ARBA" id="ARBA00022670"/>
    </source>
</evidence>
<dbReference type="InterPro" id="IPR036264">
    <property type="entry name" value="Bact_exopeptidase_dim_dom"/>
</dbReference>
<dbReference type="PANTHER" id="PTHR43808">
    <property type="entry name" value="ACETYLORNITHINE DEACETYLASE"/>
    <property type="match status" value="1"/>
</dbReference>
<comment type="similarity">
    <text evidence="2">Belongs to the peptidase M20A family.</text>
</comment>
<evidence type="ECO:0000256" key="2">
    <source>
        <dbReference type="ARBA" id="ARBA00006247"/>
    </source>
</evidence>
<evidence type="ECO:0000313" key="10">
    <source>
        <dbReference type="Proteomes" id="UP000664545"/>
    </source>
</evidence>
<keyword evidence="8" id="KW-0482">Metalloprotease</keyword>
<protein>
    <submittedName>
        <fullName evidence="9">Dipeptidase PepV</fullName>
    </submittedName>
</protein>
<dbReference type="NCBIfam" id="TIGR01887">
    <property type="entry name" value="dipeptidaselike"/>
    <property type="match status" value="1"/>
</dbReference>
<proteinExistence type="inferred from homology"/>
<evidence type="ECO:0000256" key="4">
    <source>
        <dbReference type="ARBA" id="ARBA00022723"/>
    </source>
</evidence>
<dbReference type="GO" id="GO:0008237">
    <property type="term" value="F:metallopeptidase activity"/>
    <property type="evidence" value="ECO:0007669"/>
    <property type="project" value="UniProtKB-KW"/>
</dbReference>
<dbReference type="GO" id="GO:0006526">
    <property type="term" value="P:L-arginine biosynthetic process"/>
    <property type="evidence" value="ECO:0007669"/>
    <property type="project" value="TreeGrafter"/>
</dbReference>